<dbReference type="Gramene" id="PNW88565">
    <property type="protein sequence ID" value="PNW88565"/>
    <property type="gene ID" value="CHLRE_01g034875v5"/>
</dbReference>
<dbReference type="RefSeq" id="XP_042928617.1">
    <property type="nucleotide sequence ID" value="XM_043058703.1"/>
</dbReference>
<dbReference type="KEGG" id="cre:CHLRE_01g034875v5"/>
<name>A0A2K3E6Z3_CHLRE</name>
<keyword evidence="3" id="KW-1185">Reference proteome</keyword>
<feature type="region of interest" description="Disordered" evidence="1">
    <location>
        <begin position="31"/>
        <end position="73"/>
    </location>
</feature>
<dbReference type="AlphaFoldDB" id="A0A2K3E6Z3"/>
<protein>
    <submittedName>
        <fullName evidence="2">Uncharacterized protein</fullName>
    </submittedName>
</protein>
<gene>
    <name evidence="2" type="ORF">CHLRE_01g034875v5</name>
</gene>
<sequence>MANGEVPARQVERGLRACAVVAAMVTAVAQAPSSSSGAAGPRPSSCGLHVRSGGGHVEVDSAASPKKLRRRAG</sequence>
<accession>A0A2K3E6Z3</accession>
<dbReference type="GeneID" id="66052093"/>
<feature type="compositionally biased region" description="Low complexity" evidence="1">
    <location>
        <begin position="31"/>
        <end position="47"/>
    </location>
</feature>
<evidence type="ECO:0000256" key="1">
    <source>
        <dbReference type="SAM" id="MobiDB-lite"/>
    </source>
</evidence>
<evidence type="ECO:0000313" key="2">
    <source>
        <dbReference type="EMBL" id="PNW88565.1"/>
    </source>
</evidence>
<organism evidence="2 3">
    <name type="scientific">Chlamydomonas reinhardtii</name>
    <name type="common">Chlamydomonas smithii</name>
    <dbReference type="NCBI Taxonomy" id="3055"/>
    <lineage>
        <taxon>Eukaryota</taxon>
        <taxon>Viridiplantae</taxon>
        <taxon>Chlorophyta</taxon>
        <taxon>core chlorophytes</taxon>
        <taxon>Chlorophyceae</taxon>
        <taxon>CS clade</taxon>
        <taxon>Chlamydomonadales</taxon>
        <taxon>Chlamydomonadaceae</taxon>
        <taxon>Chlamydomonas</taxon>
    </lineage>
</organism>
<evidence type="ECO:0000313" key="3">
    <source>
        <dbReference type="Proteomes" id="UP000006906"/>
    </source>
</evidence>
<dbReference type="Proteomes" id="UP000006906">
    <property type="component" value="Chromosome 1"/>
</dbReference>
<dbReference type="EMBL" id="CM008962">
    <property type="protein sequence ID" value="PNW88565.1"/>
    <property type="molecule type" value="Genomic_DNA"/>
</dbReference>
<reference evidence="2 3" key="1">
    <citation type="journal article" date="2007" name="Science">
        <title>The Chlamydomonas genome reveals the evolution of key animal and plant functions.</title>
        <authorList>
            <person name="Merchant S.S."/>
            <person name="Prochnik S.E."/>
            <person name="Vallon O."/>
            <person name="Harris E.H."/>
            <person name="Karpowicz S.J."/>
            <person name="Witman G.B."/>
            <person name="Terry A."/>
            <person name="Salamov A."/>
            <person name="Fritz-Laylin L.K."/>
            <person name="Marechal-Drouard L."/>
            <person name="Marshall W.F."/>
            <person name="Qu L.H."/>
            <person name="Nelson D.R."/>
            <person name="Sanderfoot A.A."/>
            <person name="Spalding M.H."/>
            <person name="Kapitonov V.V."/>
            <person name="Ren Q."/>
            <person name="Ferris P."/>
            <person name="Lindquist E."/>
            <person name="Shapiro H."/>
            <person name="Lucas S.M."/>
            <person name="Grimwood J."/>
            <person name="Schmutz J."/>
            <person name="Cardol P."/>
            <person name="Cerutti H."/>
            <person name="Chanfreau G."/>
            <person name="Chen C.L."/>
            <person name="Cognat V."/>
            <person name="Croft M.T."/>
            <person name="Dent R."/>
            <person name="Dutcher S."/>
            <person name="Fernandez E."/>
            <person name="Fukuzawa H."/>
            <person name="Gonzalez-Ballester D."/>
            <person name="Gonzalez-Halphen D."/>
            <person name="Hallmann A."/>
            <person name="Hanikenne M."/>
            <person name="Hippler M."/>
            <person name="Inwood W."/>
            <person name="Jabbari K."/>
            <person name="Kalanon M."/>
            <person name="Kuras R."/>
            <person name="Lefebvre P.A."/>
            <person name="Lemaire S.D."/>
            <person name="Lobanov A.V."/>
            <person name="Lohr M."/>
            <person name="Manuell A."/>
            <person name="Meier I."/>
            <person name="Mets L."/>
            <person name="Mittag M."/>
            <person name="Mittelmeier T."/>
            <person name="Moroney J.V."/>
            <person name="Moseley J."/>
            <person name="Napoli C."/>
            <person name="Nedelcu A.M."/>
            <person name="Niyogi K."/>
            <person name="Novoselov S.V."/>
            <person name="Paulsen I.T."/>
            <person name="Pazour G."/>
            <person name="Purton S."/>
            <person name="Ral J.P."/>
            <person name="Riano-Pachon D.M."/>
            <person name="Riekhof W."/>
            <person name="Rymarquis L."/>
            <person name="Schroda M."/>
            <person name="Stern D."/>
            <person name="Umen J."/>
            <person name="Willows R."/>
            <person name="Wilson N."/>
            <person name="Zimmer S.L."/>
            <person name="Allmer J."/>
            <person name="Balk J."/>
            <person name="Bisova K."/>
            <person name="Chen C.J."/>
            <person name="Elias M."/>
            <person name="Gendler K."/>
            <person name="Hauser C."/>
            <person name="Lamb M.R."/>
            <person name="Ledford H."/>
            <person name="Long J.C."/>
            <person name="Minagawa J."/>
            <person name="Page M.D."/>
            <person name="Pan J."/>
            <person name="Pootakham W."/>
            <person name="Roje S."/>
            <person name="Rose A."/>
            <person name="Stahlberg E."/>
            <person name="Terauchi A.M."/>
            <person name="Yang P."/>
            <person name="Ball S."/>
            <person name="Bowler C."/>
            <person name="Dieckmann C.L."/>
            <person name="Gladyshev V.N."/>
            <person name="Green P."/>
            <person name="Jorgensen R."/>
            <person name="Mayfield S."/>
            <person name="Mueller-Roeber B."/>
            <person name="Rajamani S."/>
            <person name="Sayre R.T."/>
            <person name="Brokstein P."/>
            <person name="Dubchak I."/>
            <person name="Goodstein D."/>
            <person name="Hornick L."/>
            <person name="Huang Y.W."/>
            <person name="Jhaveri J."/>
            <person name="Luo Y."/>
            <person name="Martinez D."/>
            <person name="Ngau W.C."/>
            <person name="Otillar B."/>
            <person name="Poliakov A."/>
            <person name="Porter A."/>
            <person name="Szajkowski L."/>
            <person name="Werner G."/>
            <person name="Zhou K."/>
            <person name="Grigoriev I.V."/>
            <person name="Rokhsar D.S."/>
            <person name="Grossman A.R."/>
        </authorList>
    </citation>
    <scope>NUCLEOTIDE SEQUENCE [LARGE SCALE GENOMIC DNA]</scope>
    <source>
        <strain evidence="3">CC-503</strain>
    </source>
</reference>
<dbReference type="InParanoid" id="A0A2K3E6Z3"/>
<proteinExistence type="predicted"/>